<gene>
    <name evidence="1" type="ORF">CROQUDRAFT_63580</name>
</gene>
<name>A0A9P6TCL0_9BASI</name>
<comment type="caution">
    <text evidence="1">The sequence shown here is derived from an EMBL/GenBank/DDBJ whole genome shotgun (WGS) entry which is preliminary data.</text>
</comment>
<accession>A0A9P6TCL0</accession>
<dbReference type="InterPro" id="IPR038921">
    <property type="entry name" value="YOR389W-like"/>
</dbReference>
<evidence type="ECO:0000313" key="2">
    <source>
        <dbReference type="Proteomes" id="UP000886653"/>
    </source>
</evidence>
<proteinExistence type="predicted"/>
<dbReference type="PANTHER" id="PTHR35204">
    <property type="entry name" value="YALI0A21131P"/>
    <property type="match status" value="1"/>
</dbReference>
<reference evidence="1" key="1">
    <citation type="submission" date="2013-11" db="EMBL/GenBank/DDBJ databases">
        <title>Genome sequence of the fusiform rust pathogen reveals effectors for host alternation and coevolution with pine.</title>
        <authorList>
            <consortium name="DOE Joint Genome Institute"/>
            <person name="Smith K."/>
            <person name="Pendleton A."/>
            <person name="Kubisiak T."/>
            <person name="Anderson C."/>
            <person name="Salamov A."/>
            <person name="Aerts A."/>
            <person name="Riley R."/>
            <person name="Clum A."/>
            <person name="Lindquist E."/>
            <person name="Ence D."/>
            <person name="Campbell M."/>
            <person name="Kronenberg Z."/>
            <person name="Feau N."/>
            <person name="Dhillon B."/>
            <person name="Hamelin R."/>
            <person name="Burleigh J."/>
            <person name="Smith J."/>
            <person name="Yandell M."/>
            <person name="Nelson C."/>
            <person name="Grigoriev I."/>
            <person name="Davis J."/>
        </authorList>
    </citation>
    <scope>NUCLEOTIDE SEQUENCE</scope>
    <source>
        <strain evidence="1">G11</strain>
    </source>
</reference>
<dbReference type="Proteomes" id="UP000886653">
    <property type="component" value="Unassembled WGS sequence"/>
</dbReference>
<dbReference type="EMBL" id="MU167271">
    <property type="protein sequence ID" value="KAG0145748.1"/>
    <property type="molecule type" value="Genomic_DNA"/>
</dbReference>
<organism evidence="1 2">
    <name type="scientific">Cronartium quercuum f. sp. fusiforme G11</name>
    <dbReference type="NCBI Taxonomy" id="708437"/>
    <lineage>
        <taxon>Eukaryota</taxon>
        <taxon>Fungi</taxon>
        <taxon>Dikarya</taxon>
        <taxon>Basidiomycota</taxon>
        <taxon>Pucciniomycotina</taxon>
        <taxon>Pucciniomycetes</taxon>
        <taxon>Pucciniales</taxon>
        <taxon>Coleosporiaceae</taxon>
        <taxon>Cronartium</taxon>
    </lineage>
</organism>
<keyword evidence="2" id="KW-1185">Reference proteome</keyword>
<evidence type="ECO:0000313" key="1">
    <source>
        <dbReference type="EMBL" id="KAG0145748.1"/>
    </source>
</evidence>
<protein>
    <submittedName>
        <fullName evidence="1">Uncharacterized protein</fullName>
    </submittedName>
</protein>
<dbReference type="OrthoDB" id="10261782at2759"/>
<dbReference type="AlphaFoldDB" id="A0A9P6TCL0"/>
<dbReference type="PANTHER" id="PTHR35204:SF1">
    <property type="entry name" value="ENTEROTOXIN"/>
    <property type="match status" value="1"/>
</dbReference>
<sequence length="533" mass="60888">MRVYHTISSSCFSSILLTGSSLVTSSPTIKIHKQQSLLLSKDHHYIKPIRSTPDTSNLIFASFSNLLQQWPNSFYPTGHSIVPGIIPRGTRLYHGTNLTGPPNGMEWLAFDPPMGYIIAANSPGPSVMLFTYEALRPLRVIYLDGQSASVGTAGYQDSQTALINGTVPTELPPEESIAEESLRLEYERAKSLCKIGLEWGFEGIVRMNAGFELIWCDFEDGLELVSHINATDPLANEPLASFYDAAGWEWTRETTRRYHDPGERRVELDPAGFISFYDRLPNLSQLRASRGFELVRDHHRLNGITPTEVSLIKDRLKATLARKNSSGWVRPYDSINWFSIFRTVRDHYEPRIRHLALTLRAKLESMRTLEEIRRSIYFMLMPYYDLRNGTDIEDPQNFQRCFTAFSVREKNRAKRLTESENVLLGALEGTLERICGTTLELFSEVCKLHSTHPNSLPELESSVMRWSSKLDNLIRWLDWPKDSNCNPSCDEDEICLVPVWPMVRGFSSLTEFPLCVRFNEIDIRHPKKHNSSH</sequence>